<gene>
    <name evidence="1" type="ORF">GETHED_22690</name>
</gene>
<evidence type="ECO:0000313" key="1">
    <source>
        <dbReference type="EMBL" id="GLH67905.1"/>
    </source>
</evidence>
<dbReference type="EMBL" id="BSDC01000003">
    <property type="protein sequence ID" value="GLH67905.1"/>
    <property type="molecule type" value="Genomic_DNA"/>
</dbReference>
<keyword evidence="2" id="KW-1185">Reference proteome</keyword>
<protein>
    <recommendedName>
        <fullName evidence="3">FeoB-associated Cys-rich membrane protein</fullName>
    </recommendedName>
</protein>
<name>A0ABQ5Q0J5_9BACT</name>
<reference evidence="1" key="1">
    <citation type="journal article" date="2023" name="Antonie Van Leeuwenhoek">
        <title>Mesoterricola silvestris gen. nov., sp. nov., Mesoterricola sediminis sp. nov., Geothrix oryzae sp. nov., Geothrix edaphica sp. nov., Geothrix rubra sp. nov., and Geothrix limicola sp. nov., six novel members of Acidobacteriota isolated from soils.</title>
        <authorList>
            <person name="Itoh H."/>
            <person name="Sugisawa Y."/>
            <person name="Mise K."/>
            <person name="Xu Z."/>
            <person name="Kuniyasu M."/>
            <person name="Ushijima N."/>
            <person name="Kawano K."/>
            <person name="Kobayashi E."/>
            <person name="Shiratori Y."/>
            <person name="Masuda Y."/>
            <person name="Senoo K."/>
        </authorList>
    </citation>
    <scope>NUCLEOTIDE SEQUENCE</scope>
    <source>
        <strain evidence="1">Red802</strain>
    </source>
</reference>
<dbReference type="RefSeq" id="WP_285609396.1">
    <property type="nucleotide sequence ID" value="NZ_BSDC01000003.1"/>
</dbReference>
<proteinExistence type="predicted"/>
<evidence type="ECO:0008006" key="3">
    <source>
        <dbReference type="Google" id="ProtNLM"/>
    </source>
</evidence>
<dbReference type="Proteomes" id="UP001165044">
    <property type="component" value="Unassembled WGS sequence"/>
</dbReference>
<evidence type="ECO:0000313" key="2">
    <source>
        <dbReference type="Proteomes" id="UP001165044"/>
    </source>
</evidence>
<organism evidence="1 2">
    <name type="scientific">Geothrix edaphica</name>
    <dbReference type="NCBI Taxonomy" id="2927976"/>
    <lineage>
        <taxon>Bacteria</taxon>
        <taxon>Pseudomonadati</taxon>
        <taxon>Acidobacteriota</taxon>
        <taxon>Holophagae</taxon>
        <taxon>Holophagales</taxon>
        <taxon>Holophagaceae</taxon>
        <taxon>Geothrix</taxon>
    </lineage>
</organism>
<comment type="caution">
    <text evidence="1">The sequence shown here is derived from an EMBL/GenBank/DDBJ whole genome shotgun (WGS) entry which is preliminary data.</text>
</comment>
<accession>A0ABQ5Q0J5</accession>
<sequence length="47" mass="5026">MNLQVLLVASAVSWSAFYFLRCAYQDLKAGSACSHCSSGGCPAAKRR</sequence>